<organism evidence="2">
    <name type="scientific">Darwinula stevensoni</name>
    <dbReference type="NCBI Taxonomy" id="69355"/>
    <lineage>
        <taxon>Eukaryota</taxon>
        <taxon>Metazoa</taxon>
        <taxon>Ecdysozoa</taxon>
        <taxon>Arthropoda</taxon>
        <taxon>Crustacea</taxon>
        <taxon>Oligostraca</taxon>
        <taxon>Ostracoda</taxon>
        <taxon>Podocopa</taxon>
        <taxon>Podocopida</taxon>
        <taxon>Darwinulocopina</taxon>
        <taxon>Darwinuloidea</taxon>
        <taxon>Darwinulidae</taxon>
        <taxon>Darwinula</taxon>
    </lineage>
</organism>
<dbReference type="Gene3D" id="3.40.50.1820">
    <property type="entry name" value="alpha/beta hydrolase"/>
    <property type="match status" value="1"/>
</dbReference>
<dbReference type="EMBL" id="LR900185">
    <property type="protein sequence ID" value="CAD7244598.1"/>
    <property type="molecule type" value="Genomic_DNA"/>
</dbReference>
<dbReference type="OrthoDB" id="19657at2759"/>
<dbReference type="GO" id="GO:0017171">
    <property type="term" value="F:serine hydrolase activity"/>
    <property type="evidence" value="ECO:0007669"/>
    <property type="project" value="TreeGrafter"/>
</dbReference>
<gene>
    <name evidence="2" type="ORF">DSTB1V02_LOCUS4491</name>
</gene>
<dbReference type="AlphaFoldDB" id="A0A7R8X714"/>
<reference evidence="2" key="1">
    <citation type="submission" date="2020-11" db="EMBL/GenBank/DDBJ databases">
        <authorList>
            <person name="Tran Van P."/>
        </authorList>
    </citation>
    <scope>NUCLEOTIDE SEQUENCE</scope>
</reference>
<dbReference type="PANTHER" id="PTHR46331">
    <property type="entry name" value="VALACYCLOVIR HYDROLASE"/>
    <property type="match status" value="1"/>
</dbReference>
<evidence type="ECO:0000313" key="3">
    <source>
        <dbReference type="Proteomes" id="UP000677054"/>
    </source>
</evidence>
<dbReference type="PANTHER" id="PTHR46331:SF2">
    <property type="entry name" value="VALACYCLOVIR HYDROLASE"/>
    <property type="match status" value="1"/>
</dbReference>
<dbReference type="EMBL" id="CAJPEV010000668">
    <property type="protein sequence ID" value="CAG0887444.1"/>
    <property type="molecule type" value="Genomic_DNA"/>
</dbReference>
<dbReference type="InterPro" id="IPR029058">
    <property type="entry name" value="AB_hydrolase_fold"/>
</dbReference>
<proteinExistence type="predicted"/>
<dbReference type="InterPro" id="IPR000073">
    <property type="entry name" value="AB_hydrolase_1"/>
</dbReference>
<dbReference type="PRINTS" id="PR00111">
    <property type="entry name" value="ABHYDROLASE"/>
</dbReference>
<dbReference type="Proteomes" id="UP000677054">
    <property type="component" value="Unassembled WGS sequence"/>
</dbReference>
<dbReference type="SUPFAM" id="SSF53474">
    <property type="entry name" value="alpha/beta-Hydrolases"/>
    <property type="match status" value="1"/>
</dbReference>
<sequence length="300" mass="33416">MHIFRPALSGFSCAVKKIAGSKGTHNQLHCLYCTNAAAIQSDKIHLRDQVIHFHKAGSGSHHILCLPGALGSGMSDFEPQLKGLGSGGDFTVIAWDPPGYGKSRPPERKFNVNIFHEDAYVAAALMQALGVERYSLLGWSDGGITALILAGTHLSNIQKLVVWGANAYVTLNDLHLLEKVRDIDTWSPKMRAPMENMYGKDHFRSMWNGWVELMGDIFVSCRGDLCKHDLKGISCPTLVVHGSKDPLVPDEHPQFIHKNIPKSRLHVMEGAKHNLHLRQPEEFNALVKEFLLEEKEEDMK</sequence>
<protein>
    <recommendedName>
        <fullName evidence="1">AB hydrolase-1 domain-containing protein</fullName>
    </recommendedName>
</protein>
<dbReference type="Pfam" id="PF12697">
    <property type="entry name" value="Abhydrolase_6"/>
    <property type="match status" value="1"/>
</dbReference>
<keyword evidence="3" id="KW-1185">Reference proteome</keyword>
<feature type="domain" description="AB hydrolase-1" evidence="1">
    <location>
        <begin position="63"/>
        <end position="285"/>
    </location>
</feature>
<evidence type="ECO:0000313" key="2">
    <source>
        <dbReference type="EMBL" id="CAD7244598.1"/>
    </source>
</evidence>
<evidence type="ECO:0000259" key="1">
    <source>
        <dbReference type="Pfam" id="PF12697"/>
    </source>
</evidence>
<name>A0A7R8X714_9CRUS</name>
<accession>A0A7R8X714</accession>